<keyword evidence="8 11" id="KW-1133">Transmembrane helix</keyword>
<sequence>MALAAVDPFYRAREEPLVRAEHAPHNLARYLDALERMVRDEQAHMASARALGAAADAERVQAIRAAAANAERMASSVPTTSEALPRIQRVREAADSLLSVVVRRPAHPVPLEEYWNEYLYDGLAVRAAAPTEPEPVKEEATPPAVETPVAEAPTIEAPALRQRRPAPEATEAKPGPPRLQSDRSLQDALASELLRMASVLKANTAAFSESLERDRVLVEEASGRLDQNLGLMTRTRGQLGVFSKKARSMGWFTIGSIVCVVVCWMLMFVVIRLT</sequence>
<comment type="subcellular location">
    <subcellularLocation>
        <location evidence="1">Endoplasmic reticulum membrane</location>
        <topology evidence="1">Single-pass type IV membrane protein</topology>
    </subcellularLocation>
</comment>
<evidence type="ECO:0000256" key="9">
    <source>
        <dbReference type="ARBA" id="ARBA00023136"/>
    </source>
</evidence>
<name>A0A3G2S6N6_MALR7</name>
<keyword evidence="4 11" id="KW-0812">Transmembrane</keyword>
<dbReference type="PANTHER" id="PTHR13050">
    <property type="entry name" value="USE1-LIKE PROTEIN"/>
    <property type="match status" value="1"/>
</dbReference>
<dbReference type="GO" id="GO:0005484">
    <property type="term" value="F:SNAP receptor activity"/>
    <property type="evidence" value="ECO:0007669"/>
    <property type="project" value="TreeGrafter"/>
</dbReference>
<feature type="transmembrane region" description="Helical" evidence="11">
    <location>
        <begin position="249"/>
        <end position="271"/>
    </location>
</feature>
<gene>
    <name evidence="12" type="primary">use1</name>
    <name evidence="12" type="ORF">DNF11_2743</name>
</gene>
<keyword evidence="3" id="KW-0813">Transport</keyword>
<reference evidence="12 13" key="1">
    <citation type="submission" date="2018-10" db="EMBL/GenBank/DDBJ databases">
        <title>Complete genome sequence of Malassezia restricta CBS 7877.</title>
        <authorList>
            <person name="Morand S.C."/>
            <person name="Bertignac M."/>
            <person name="Iltis A."/>
            <person name="Kolder I."/>
            <person name="Pirovano W."/>
            <person name="Jourdain R."/>
            <person name="Clavaud C."/>
        </authorList>
    </citation>
    <scope>NUCLEOTIDE SEQUENCE [LARGE SCALE GENOMIC DNA]</scope>
    <source>
        <strain evidence="12 13">CBS 7877</strain>
    </source>
</reference>
<dbReference type="GO" id="GO:0031201">
    <property type="term" value="C:SNARE complex"/>
    <property type="evidence" value="ECO:0007669"/>
    <property type="project" value="TreeGrafter"/>
</dbReference>
<keyword evidence="5" id="KW-0256">Endoplasmic reticulum</keyword>
<organism evidence="12 13">
    <name type="scientific">Malassezia restricta (strain ATCC 96810 / NBRC 103918 / CBS 7877)</name>
    <name type="common">Seborrheic dermatitis infection agent</name>
    <dbReference type="NCBI Taxonomy" id="425264"/>
    <lineage>
        <taxon>Eukaryota</taxon>
        <taxon>Fungi</taxon>
        <taxon>Dikarya</taxon>
        <taxon>Basidiomycota</taxon>
        <taxon>Ustilaginomycotina</taxon>
        <taxon>Malasseziomycetes</taxon>
        <taxon>Malasseziales</taxon>
        <taxon>Malasseziaceae</taxon>
        <taxon>Malassezia</taxon>
    </lineage>
</organism>
<dbReference type="EMBL" id="CP033152">
    <property type="protein sequence ID" value="AYO43693.1"/>
    <property type="molecule type" value="Genomic_DNA"/>
</dbReference>
<evidence type="ECO:0000313" key="12">
    <source>
        <dbReference type="EMBL" id="AYO43693.1"/>
    </source>
</evidence>
<dbReference type="STRING" id="425264.A0A3G2S6N6"/>
<accession>A0A3G2S6N6</accession>
<keyword evidence="6" id="KW-0931">ER-Golgi transport</keyword>
<dbReference type="Proteomes" id="UP000269793">
    <property type="component" value="Chromosome V"/>
</dbReference>
<evidence type="ECO:0000256" key="2">
    <source>
        <dbReference type="ARBA" id="ARBA00007891"/>
    </source>
</evidence>
<dbReference type="VEuPathDB" id="FungiDB:DNF11_2743"/>
<dbReference type="InterPro" id="IPR019150">
    <property type="entry name" value="Vesicle_transport_protein_Use1"/>
</dbReference>
<evidence type="ECO:0000256" key="1">
    <source>
        <dbReference type="ARBA" id="ARBA00004163"/>
    </source>
</evidence>
<comment type="similarity">
    <text evidence="2">Belongs to the USE1 family.</text>
</comment>
<evidence type="ECO:0000256" key="5">
    <source>
        <dbReference type="ARBA" id="ARBA00022824"/>
    </source>
</evidence>
<dbReference type="AlphaFoldDB" id="A0A3G2S6N6"/>
<dbReference type="GO" id="GO:0015031">
    <property type="term" value="P:protein transport"/>
    <property type="evidence" value="ECO:0007669"/>
    <property type="project" value="UniProtKB-KW"/>
</dbReference>
<keyword evidence="13" id="KW-1185">Reference proteome</keyword>
<feature type="region of interest" description="Disordered" evidence="10">
    <location>
        <begin position="130"/>
        <end position="183"/>
    </location>
</feature>
<evidence type="ECO:0000256" key="4">
    <source>
        <dbReference type="ARBA" id="ARBA00022692"/>
    </source>
</evidence>
<dbReference type="Pfam" id="PF09753">
    <property type="entry name" value="Use1"/>
    <property type="match status" value="1"/>
</dbReference>
<dbReference type="PANTHER" id="PTHR13050:SF7">
    <property type="entry name" value="VESICLE TRANSPORT PROTEIN USE1"/>
    <property type="match status" value="1"/>
</dbReference>
<evidence type="ECO:0000313" key="13">
    <source>
        <dbReference type="Proteomes" id="UP000269793"/>
    </source>
</evidence>
<keyword evidence="9 11" id="KW-0472">Membrane</keyword>
<dbReference type="OrthoDB" id="4506189at2759"/>
<keyword evidence="7" id="KW-0653">Protein transport</keyword>
<dbReference type="CDD" id="cd15860">
    <property type="entry name" value="SNARE_USE1"/>
    <property type="match status" value="1"/>
</dbReference>
<evidence type="ECO:0000256" key="7">
    <source>
        <dbReference type="ARBA" id="ARBA00022927"/>
    </source>
</evidence>
<dbReference type="GO" id="GO:0006890">
    <property type="term" value="P:retrograde vesicle-mediated transport, Golgi to endoplasmic reticulum"/>
    <property type="evidence" value="ECO:0007669"/>
    <property type="project" value="TreeGrafter"/>
</dbReference>
<evidence type="ECO:0000256" key="10">
    <source>
        <dbReference type="SAM" id="MobiDB-lite"/>
    </source>
</evidence>
<evidence type="ECO:0000256" key="8">
    <source>
        <dbReference type="ARBA" id="ARBA00022989"/>
    </source>
</evidence>
<evidence type="ECO:0000256" key="11">
    <source>
        <dbReference type="SAM" id="Phobius"/>
    </source>
</evidence>
<proteinExistence type="inferred from homology"/>
<protein>
    <submittedName>
        <fullName evidence="12">Protein transport protein use1</fullName>
    </submittedName>
</protein>
<evidence type="ECO:0000256" key="3">
    <source>
        <dbReference type="ARBA" id="ARBA00022448"/>
    </source>
</evidence>
<dbReference type="GO" id="GO:0005789">
    <property type="term" value="C:endoplasmic reticulum membrane"/>
    <property type="evidence" value="ECO:0007669"/>
    <property type="project" value="UniProtKB-SubCell"/>
</dbReference>
<feature type="compositionally biased region" description="Low complexity" evidence="10">
    <location>
        <begin position="141"/>
        <end position="154"/>
    </location>
</feature>
<evidence type="ECO:0000256" key="6">
    <source>
        <dbReference type="ARBA" id="ARBA00022892"/>
    </source>
</evidence>